<accession>A0A0M3K3F2</accession>
<dbReference type="EMBL" id="UYRR01031989">
    <property type="protein sequence ID" value="VDK53640.1"/>
    <property type="molecule type" value="Genomic_DNA"/>
</dbReference>
<dbReference type="SUPFAM" id="SSF81296">
    <property type="entry name" value="E set domains"/>
    <property type="match status" value="1"/>
</dbReference>
<dbReference type="InterPro" id="IPR050827">
    <property type="entry name" value="CRP1_MDG1_kinase"/>
</dbReference>
<comment type="similarity">
    <text evidence="1">Belongs to the 5'-AMP-activated protein kinase beta subunit family.</text>
</comment>
<evidence type="ECO:0000256" key="4">
    <source>
        <dbReference type="SAM" id="MobiDB-lite"/>
    </source>
</evidence>
<feature type="coiled-coil region" evidence="3">
    <location>
        <begin position="63"/>
        <end position="104"/>
    </location>
</feature>
<proteinExistence type="inferred from homology"/>
<evidence type="ECO:0000313" key="8">
    <source>
        <dbReference type="WBParaSite" id="ASIM_0001549101-mRNA-1"/>
    </source>
</evidence>
<dbReference type="GO" id="GO:0031588">
    <property type="term" value="C:nucleotide-activated protein kinase complex"/>
    <property type="evidence" value="ECO:0007669"/>
    <property type="project" value="TreeGrafter"/>
</dbReference>
<dbReference type="GO" id="GO:0007165">
    <property type="term" value="P:signal transduction"/>
    <property type="evidence" value="ECO:0007669"/>
    <property type="project" value="TreeGrafter"/>
</dbReference>
<feature type="domain" description="AMP-activated protein kinase glycogen-binding" evidence="5">
    <location>
        <begin position="255"/>
        <end position="325"/>
    </location>
</feature>
<dbReference type="OrthoDB" id="5917859at2759"/>
<comment type="function">
    <text evidence="2">Non-catalytic subunit of AMP-activated protein kinase (AMPK), an energy sensor protein kinase that plays a key role in regulating cellular energy metabolism. In response to reduction of intracellular ATP levels, AMPK activates energy-producing pathways and inhibits energy-consuming processes: inhibits protein, carbohydrate and lipid biosynthesis, as well as cell growth and proliferation. AMPK acts via direct phosphorylation of metabolic enzymes, and by longer-term effects via phosphorylation of transcription regulators. Also acts as a regulator of cellular polarity by remodeling the actin cytoskeleton; probably by indirectly activating myosin. Beta non-catalytic subunit acts as a scaffold on which the AMPK complex assembles, via its C-terminus that bridges alpha (PRKAA1 or PRKAA2) and gamma subunits (PRKAG1, PRKAG2 or PRKAG3).</text>
</comment>
<evidence type="ECO:0000313" key="7">
    <source>
        <dbReference type="Proteomes" id="UP000267096"/>
    </source>
</evidence>
<feature type="region of interest" description="Disordered" evidence="4">
    <location>
        <begin position="38"/>
        <end position="58"/>
    </location>
</feature>
<reference evidence="8" key="1">
    <citation type="submission" date="2017-02" db="UniProtKB">
        <authorList>
            <consortium name="WormBaseParasite"/>
        </authorList>
    </citation>
    <scope>IDENTIFICATION</scope>
</reference>
<dbReference type="GO" id="GO:0005634">
    <property type="term" value="C:nucleus"/>
    <property type="evidence" value="ECO:0007669"/>
    <property type="project" value="TreeGrafter"/>
</dbReference>
<dbReference type="CDD" id="cd02859">
    <property type="entry name" value="E_set_AMPKbeta_like_N"/>
    <property type="match status" value="1"/>
</dbReference>
<dbReference type="WBParaSite" id="ASIM_0001549101-mRNA-1">
    <property type="protein sequence ID" value="ASIM_0001549101-mRNA-1"/>
    <property type="gene ID" value="ASIM_0001549101"/>
</dbReference>
<dbReference type="InterPro" id="IPR013783">
    <property type="entry name" value="Ig-like_fold"/>
</dbReference>
<reference evidence="6 7" key="2">
    <citation type="submission" date="2018-11" db="EMBL/GenBank/DDBJ databases">
        <authorList>
            <consortium name="Pathogen Informatics"/>
        </authorList>
    </citation>
    <scope>NUCLEOTIDE SEQUENCE [LARGE SCALE GENOMIC DNA]</scope>
</reference>
<keyword evidence="7" id="KW-1185">Reference proteome</keyword>
<dbReference type="PANTHER" id="PTHR10343">
    <property type="entry name" value="5'-AMP-ACTIVATED PROTEIN KINASE , BETA SUBUNIT"/>
    <property type="match status" value="1"/>
</dbReference>
<dbReference type="Proteomes" id="UP000267096">
    <property type="component" value="Unassembled WGS sequence"/>
</dbReference>
<dbReference type="AlphaFoldDB" id="A0A0M3K3F2"/>
<dbReference type="InterPro" id="IPR014756">
    <property type="entry name" value="Ig_E-set"/>
</dbReference>
<sequence>MLQAKLKNAVEKSELIQNQLDDALLQIEFLHRQADNQKYQESMTSTGEKSPSTVEPTVSATDLDELSEELIKVSRNKYDLQEKLKRVEKEAEASKERVLFLESEARRMGEELWIANERVANQGRELGDVHGQLSWLKSENERLSKEMEEEKRKAGGVDYSKYEEMSRAVDTLRVEKSKLEWNLGEVTQWWNDAKWRHESLLQFRDQAKNTLDGTFLIRKQPSDGRYKWRLAMWDENSPDDLKEYRRVWFETTAPEAKRVFLSATFVNWECALVCNKFDEANGKFGVWVDIPPGRYEFLFVVDGEWKTSELYPTVPNDFGSQNNWRYID</sequence>
<organism evidence="8">
    <name type="scientific">Anisakis simplex</name>
    <name type="common">Herring worm</name>
    <dbReference type="NCBI Taxonomy" id="6269"/>
    <lineage>
        <taxon>Eukaryota</taxon>
        <taxon>Metazoa</taxon>
        <taxon>Ecdysozoa</taxon>
        <taxon>Nematoda</taxon>
        <taxon>Chromadorea</taxon>
        <taxon>Rhabditida</taxon>
        <taxon>Spirurina</taxon>
        <taxon>Ascaridomorpha</taxon>
        <taxon>Ascaridoidea</taxon>
        <taxon>Anisakidae</taxon>
        <taxon>Anisakis</taxon>
        <taxon>Anisakis simplex complex</taxon>
    </lineage>
</organism>
<protein>
    <submittedName>
        <fullName evidence="8">AMPK1_CBM domain-containing protein</fullName>
    </submittedName>
</protein>
<dbReference type="Gene3D" id="2.60.40.10">
    <property type="entry name" value="Immunoglobulins"/>
    <property type="match status" value="1"/>
</dbReference>
<evidence type="ECO:0000256" key="3">
    <source>
        <dbReference type="SAM" id="Coils"/>
    </source>
</evidence>
<evidence type="ECO:0000313" key="6">
    <source>
        <dbReference type="EMBL" id="VDK53640.1"/>
    </source>
</evidence>
<name>A0A0M3K3F2_ANISI</name>
<dbReference type="PANTHER" id="PTHR10343:SF91">
    <property type="entry name" value="AMPK1_CBM DOMAIN-CONTAINING PROTEIN"/>
    <property type="match status" value="1"/>
</dbReference>
<dbReference type="Pfam" id="PF16561">
    <property type="entry name" value="AMPK1_CBM"/>
    <property type="match status" value="1"/>
</dbReference>
<evidence type="ECO:0000259" key="5">
    <source>
        <dbReference type="Pfam" id="PF16561"/>
    </source>
</evidence>
<gene>
    <name evidence="6" type="ORF">ASIM_LOCUS14900</name>
</gene>
<dbReference type="GO" id="GO:0005737">
    <property type="term" value="C:cytoplasm"/>
    <property type="evidence" value="ECO:0007669"/>
    <property type="project" value="TreeGrafter"/>
</dbReference>
<evidence type="ECO:0000256" key="1">
    <source>
        <dbReference type="ARBA" id="ARBA00010926"/>
    </source>
</evidence>
<keyword evidence="3" id="KW-0175">Coiled coil</keyword>
<dbReference type="InterPro" id="IPR032640">
    <property type="entry name" value="AMPK1_CBM"/>
</dbReference>
<dbReference type="GO" id="GO:0019901">
    <property type="term" value="F:protein kinase binding"/>
    <property type="evidence" value="ECO:0007669"/>
    <property type="project" value="TreeGrafter"/>
</dbReference>
<evidence type="ECO:0000256" key="2">
    <source>
        <dbReference type="ARBA" id="ARBA00025180"/>
    </source>
</evidence>
<feature type="coiled-coil region" evidence="3">
    <location>
        <begin position="133"/>
        <end position="182"/>
    </location>
</feature>